<dbReference type="EMBL" id="VFOR01000002">
    <property type="protein sequence ID" value="TQL58303.1"/>
    <property type="molecule type" value="Genomic_DNA"/>
</dbReference>
<dbReference type="AlphaFoldDB" id="A0A542ZD70"/>
<dbReference type="InterPro" id="IPR029465">
    <property type="entry name" value="ATPgrasp_TupA"/>
</dbReference>
<accession>A0A542ZD70</accession>
<proteinExistence type="predicted"/>
<reference evidence="1 2" key="1">
    <citation type="submission" date="2019-06" db="EMBL/GenBank/DDBJ databases">
        <title>Sequencing the genomes of 1000 actinobacteria strains.</title>
        <authorList>
            <person name="Klenk H.-P."/>
        </authorList>
    </citation>
    <scope>NUCLEOTIDE SEQUENCE [LARGE SCALE GENOMIC DNA]</scope>
    <source>
        <strain evidence="1 2">DSM 8251</strain>
    </source>
</reference>
<name>A0A542ZD70_9ACTN</name>
<evidence type="ECO:0000313" key="1">
    <source>
        <dbReference type="EMBL" id="TQL58303.1"/>
    </source>
</evidence>
<comment type="caution">
    <text evidence="1">The sequence shown here is derived from an EMBL/GenBank/DDBJ whole genome shotgun (WGS) entry which is preliminary data.</text>
</comment>
<keyword evidence="2" id="KW-1185">Reference proteome</keyword>
<dbReference type="Pfam" id="PF14305">
    <property type="entry name" value="ATPgrasp_TupA"/>
    <property type="match status" value="1"/>
</dbReference>
<gene>
    <name evidence="1" type="ORF">FB460_2164</name>
</gene>
<dbReference type="OrthoDB" id="9791827at2"/>
<sequence>MATKHVPSFDHLLAMHSRASYAVGPSVVYTLDDKITTYRFADSLGVKRPEVLAENVPLEQVPLNSACVLKPKVGVLSKNVFKIIDDEATELTTNRAMPIEEMLQVLRERITSNKVKDAWIVEGLVTDPETGGIPHDFKFYGFYGAIPLVLETIREPEVRRCWYDGDGNLEHTTGVFDSSFFEGSGVPDGMMDLAQRISREIPAPFIRIDFLRGSEPYLNEFTPRPGGLWEFTRRWDQKLGSYYINAQVRVERDLVAGKEFSAYRKLHR</sequence>
<evidence type="ECO:0000313" key="2">
    <source>
        <dbReference type="Proteomes" id="UP000316196"/>
    </source>
</evidence>
<dbReference type="SUPFAM" id="SSF56059">
    <property type="entry name" value="Glutathione synthetase ATP-binding domain-like"/>
    <property type="match status" value="1"/>
</dbReference>
<dbReference type="Proteomes" id="UP000316196">
    <property type="component" value="Unassembled WGS sequence"/>
</dbReference>
<dbReference type="RefSeq" id="WP_142094106.1">
    <property type="nucleotide sequence ID" value="NZ_BAAAMD010000002.1"/>
</dbReference>
<organism evidence="1 2">
    <name type="scientific">Propioniferax innocua</name>
    <dbReference type="NCBI Taxonomy" id="1753"/>
    <lineage>
        <taxon>Bacteria</taxon>
        <taxon>Bacillati</taxon>
        <taxon>Actinomycetota</taxon>
        <taxon>Actinomycetes</taxon>
        <taxon>Propionibacteriales</taxon>
        <taxon>Propionibacteriaceae</taxon>
        <taxon>Propioniferax</taxon>
    </lineage>
</organism>
<protein>
    <submittedName>
        <fullName evidence="1">Teichuronopeptide biosynthesis TupA-like protein</fullName>
    </submittedName>
</protein>